<reference evidence="3" key="1">
    <citation type="submission" date="2022-08" db="EMBL/GenBank/DDBJ databases">
        <authorList>
            <person name="Deng Y."/>
            <person name="Han X.-F."/>
            <person name="Zhang Y.-Q."/>
        </authorList>
    </citation>
    <scope>NUCLEOTIDE SEQUENCE</scope>
    <source>
        <strain evidence="3">CPCC 205716</strain>
    </source>
</reference>
<feature type="signal peptide" evidence="2">
    <location>
        <begin position="1"/>
        <end position="30"/>
    </location>
</feature>
<feature type="chain" id="PRO_5045367114" evidence="2">
    <location>
        <begin position="31"/>
        <end position="452"/>
    </location>
</feature>
<feature type="region of interest" description="Disordered" evidence="1">
    <location>
        <begin position="80"/>
        <end position="110"/>
    </location>
</feature>
<dbReference type="EMBL" id="JANTEZ010000005">
    <property type="protein sequence ID" value="MCS5715742.1"/>
    <property type="molecule type" value="Genomic_DNA"/>
</dbReference>
<keyword evidence="4" id="KW-1185">Reference proteome</keyword>
<protein>
    <submittedName>
        <fullName evidence="3">ABC transporter</fullName>
    </submittedName>
</protein>
<gene>
    <name evidence="3" type="ORF">NVV95_14420</name>
</gene>
<dbReference type="SUPFAM" id="SSF75011">
    <property type="entry name" value="3-carboxy-cis,cis-mucoante lactonizing enzyme"/>
    <property type="match status" value="1"/>
</dbReference>
<evidence type="ECO:0000313" key="4">
    <source>
        <dbReference type="Proteomes" id="UP001165580"/>
    </source>
</evidence>
<accession>A0ABT2GJG3</accession>
<proteinExistence type="predicted"/>
<evidence type="ECO:0000256" key="1">
    <source>
        <dbReference type="SAM" id="MobiDB-lite"/>
    </source>
</evidence>
<dbReference type="Proteomes" id="UP001165580">
    <property type="component" value="Unassembled WGS sequence"/>
</dbReference>
<sequence>MNPSSIPVRPAAAAVLLALVLGGCASLPDAAPGVGSAAAAPSPEPSGDGHGFVAGAVEMPEPQLRLVTLGSTGLQAFDPATGESLTIPGAMGDAVRTDDTAPDDDGTLTSDGRHAFVTRADGDVSVVDTGTWTVPHGDHSHYYLAEPRPVGRLDVGGDRGRPRAASSPALTTLSFPGASEGAAGLGVALDTEALAAGRLEERARIPLVPAGALLPLDGRLIGTVTPSDDAQSALVVYDAEGDPLSTGVDCAGAAGAALTRVGAVFGCADGAVLATTEAATEGATEAATEDGDAAGIAFERIPYPEGASATDRATSFAARPGRPDLAAVAGDRGAWLLDTRARSWTLLTSPAPLLRATAVGDADGTVVGVDVEGRIVVLAADGSVVRSEPVLAGELVGGELPPAIVLEVDADRAYVNTPSTGAVLEIDYRDGARIARTLAMPGGSAALAEVGR</sequence>
<name>A0ABT2GJG3_9MICO</name>
<keyword evidence="2" id="KW-0732">Signal</keyword>
<dbReference type="RefSeq" id="WP_259487247.1">
    <property type="nucleotide sequence ID" value="NZ_JANTEZ010000005.1"/>
</dbReference>
<comment type="caution">
    <text evidence="3">The sequence shown here is derived from an EMBL/GenBank/DDBJ whole genome shotgun (WGS) entry which is preliminary data.</text>
</comment>
<organism evidence="3 4">
    <name type="scientific">Herbiconiux gentiana</name>
    <dbReference type="NCBI Taxonomy" id="2970912"/>
    <lineage>
        <taxon>Bacteria</taxon>
        <taxon>Bacillati</taxon>
        <taxon>Actinomycetota</taxon>
        <taxon>Actinomycetes</taxon>
        <taxon>Micrococcales</taxon>
        <taxon>Microbacteriaceae</taxon>
        <taxon>Herbiconiux</taxon>
    </lineage>
</organism>
<evidence type="ECO:0000256" key="2">
    <source>
        <dbReference type="SAM" id="SignalP"/>
    </source>
</evidence>
<evidence type="ECO:0000313" key="3">
    <source>
        <dbReference type="EMBL" id="MCS5715742.1"/>
    </source>
</evidence>